<sequence length="300" mass="32651">MRLKGISELLVAVLLVGIVGLGQTTDAPARFTLAVTDEAGKFFAGTTDEDAKFRCTVNFANISKVPGSLTDAMGVLAAVPLKLMFESRPEVLQILGIGNVGALWVSADGFDWERVPRYTVDWTASGAAIDLGTVVVTPKVSIKCEDITQGIKLFGETGEYVHFVTGTCTAELRYEFEPTAGLRLATKVFELPRQVPPAGTWIVVEKVEKGQVTQTYHQSDGKVWAEKEKIVFQRASSLPASAQHCDHFIVKGAGGKDYMYHWWQPDPNQPGRWRSLGEWKPVETGEEGPPQDEGGPPGMG</sequence>
<dbReference type="Proteomes" id="UP000287233">
    <property type="component" value="Chromosome"/>
</dbReference>
<evidence type="ECO:0000256" key="1">
    <source>
        <dbReference type="SAM" id="MobiDB-lite"/>
    </source>
</evidence>
<evidence type="ECO:0000313" key="2">
    <source>
        <dbReference type="EMBL" id="QAA77319.1"/>
    </source>
</evidence>
<dbReference type="KEGG" id="bih:BIP78_1553"/>
<dbReference type="EMBL" id="CP034928">
    <property type="protein sequence ID" value="QAA77319.1"/>
    <property type="molecule type" value="Genomic_DNA"/>
</dbReference>
<proteinExistence type="predicted"/>
<reference evidence="3" key="1">
    <citation type="submission" date="2018-12" db="EMBL/GenBank/DDBJ databases">
        <title>Complete genome sequence of an uncultured bacterium of the candidate phylum Bipolaricaulota.</title>
        <authorList>
            <person name="Kadnikov V.V."/>
            <person name="Mardanov A.V."/>
            <person name="Beletsky A.V."/>
            <person name="Frank Y.A."/>
            <person name="Karnachuk O.V."/>
            <person name="Ravin N.V."/>
        </authorList>
    </citation>
    <scope>NUCLEOTIDE SEQUENCE [LARGE SCALE GENOMIC DNA]</scope>
</reference>
<evidence type="ECO:0000313" key="3">
    <source>
        <dbReference type="Proteomes" id="UP000287233"/>
    </source>
</evidence>
<dbReference type="AlphaFoldDB" id="A0A410FW64"/>
<protein>
    <submittedName>
        <fullName evidence="2">Uncharacterized protein</fullName>
    </submittedName>
</protein>
<feature type="region of interest" description="Disordered" evidence="1">
    <location>
        <begin position="270"/>
        <end position="300"/>
    </location>
</feature>
<accession>A0A410FW64</accession>
<organism evidence="2 3">
    <name type="scientific">Bipolaricaulis sibiricus</name>
    <dbReference type="NCBI Taxonomy" id="2501609"/>
    <lineage>
        <taxon>Bacteria</taxon>
        <taxon>Candidatus Bipolaricaulota</taxon>
        <taxon>Candidatus Bipolaricaulia</taxon>
        <taxon>Candidatus Bipolaricaulales</taxon>
        <taxon>Candidatus Bipolaricaulaceae</taxon>
        <taxon>Candidatus Bipolaricaulis</taxon>
    </lineage>
</organism>
<gene>
    <name evidence="2" type="ORF">BIP78_1553</name>
</gene>
<name>A0A410FW64_BIPS1</name>